<protein>
    <submittedName>
        <fullName evidence="4">Lipopolysaccharide biosynthesis glycosyltransferase</fullName>
    </submittedName>
</protein>
<dbReference type="InterPro" id="IPR002495">
    <property type="entry name" value="Glyco_trans_8"/>
</dbReference>
<dbReference type="PANTHER" id="PTHR13778">
    <property type="entry name" value="GLYCOSYLTRANSFERASE 8 DOMAIN-CONTAINING PROTEIN"/>
    <property type="match status" value="1"/>
</dbReference>
<gene>
    <name evidence="4" type="ORF">QO011_001355</name>
</gene>
<dbReference type="InterPro" id="IPR029044">
    <property type="entry name" value="Nucleotide-diphossugar_trans"/>
</dbReference>
<evidence type="ECO:0000313" key="5">
    <source>
        <dbReference type="Proteomes" id="UP001242480"/>
    </source>
</evidence>
<dbReference type="Pfam" id="PF01501">
    <property type="entry name" value="Glyco_transf_8"/>
    <property type="match status" value="1"/>
</dbReference>
<evidence type="ECO:0000256" key="2">
    <source>
        <dbReference type="ARBA" id="ARBA00022679"/>
    </source>
</evidence>
<evidence type="ECO:0000256" key="3">
    <source>
        <dbReference type="ARBA" id="ARBA00022723"/>
    </source>
</evidence>
<dbReference type="PANTHER" id="PTHR13778:SF47">
    <property type="entry name" value="LIPOPOLYSACCHARIDE 1,3-GALACTOSYLTRANSFERASE"/>
    <property type="match status" value="1"/>
</dbReference>
<proteinExistence type="predicted"/>
<keyword evidence="3" id="KW-0479">Metal-binding</keyword>
<dbReference type="Gene3D" id="3.90.550.10">
    <property type="entry name" value="Spore Coat Polysaccharide Biosynthesis Protein SpsA, Chain A"/>
    <property type="match status" value="1"/>
</dbReference>
<name>A0ABU0J269_9HYPH</name>
<dbReference type="EMBL" id="JAUSVX010000002">
    <property type="protein sequence ID" value="MDQ0468355.1"/>
    <property type="molecule type" value="Genomic_DNA"/>
</dbReference>
<accession>A0ABU0J269</accession>
<dbReference type="Proteomes" id="UP001242480">
    <property type="component" value="Unassembled WGS sequence"/>
</dbReference>
<evidence type="ECO:0000256" key="1">
    <source>
        <dbReference type="ARBA" id="ARBA00022676"/>
    </source>
</evidence>
<evidence type="ECO:0000313" key="4">
    <source>
        <dbReference type="EMBL" id="MDQ0468355.1"/>
    </source>
</evidence>
<dbReference type="InterPro" id="IPR050748">
    <property type="entry name" value="Glycosyltrans_8_dom-fam"/>
</dbReference>
<sequence length="294" mass="34244">MDTLIPPGAQFSRRISRPAYNRLFMGLLLEERYTKALYLDCDVAVWGPVSALFDLDLQGAPLAAVQDCGFVKQGTPEIRKRWNDYLASVEIPDGQRYFNSGMLLADLTAWRARDMAGLMAGYMARHGARLTGMDQDTLNFIFQGEWAELSPRWNFQLLWSGFGLEEAIDTRIFHYVDNIKPWHDLVFTWGSHHMEDFNQRLQTAAWPDFVVGARRADHSKRFVKWRLRQALRWIPLVGQRFERENRQRRQYRDLTIAHVLQALQDERYLDVRAGLTAIDPMAITKLAQNRVREI</sequence>
<keyword evidence="1" id="KW-0328">Glycosyltransferase</keyword>
<keyword evidence="5" id="KW-1185">Reference proteome</keyword>
<dbReference type="SUPFAM" id="SSF53448">
    <property type="entry name" value="Nucleotide-diphospho-sugar transferases"/>
    <property type="match status" value="1"/>
</dbReference>
<organism evidence="4 5">
    <name type="scientific">Labrys wisconsinensis</name>
    <dbReference type="NCBI Taxonomy" id="425677"/>
    <lineage>
        <taxon>Bacteria</taxon>
        <taxon>Pseudomonadati</taxon>
        <taxon>Pseudomonadota</taxon>
        <taxon>Alphaproteobacteria</taxon>
        <taxon>Hyphomicrobiales</taxon>
        <taxon>Xanthobacteraceae</taxon>
        <taxon>Labrys</taxon>
    </lineage>
</organism>
<keyword evidence="2" id="KW-0808">Transferase</keyword>
<comment type="caution">
    <text evidence="4">The sequence shown here is derived from an EMBL/GenBank/DDBJ whole genome shotgun (WGS) entry which is preliminary data.</text>
</comment>
<reference evidence="4 5" key="1">
    <citation type="submission" date="2023-07" db="EMBL/GenBank/DDBJ databases">
        <title>Genomic Encyclopedia of Type Strains, Phase IV (KMG-IV): sequencing the most valuable type-strain genomes for metagenomic binning, comparative biology and taxonomic classification.</title>
        <authorList>
            <person name="Goeker M."/>
        </authorList>
    </citation>
    <scope>NUCLEOTIDE SEQUENCE [LARGE SCALE GENOMIC DNA]</scope>
    <source>
        <strain evidence="4 5">DSM 19619</strain>
    </source>
</reference>